<accession>A0A1H7UTM7</accession>
<sequence length="294" mass="32803">MFKIKFVLNILFIVFAPLSLVYGQPAAGDTIRVLAIGNSFSEDAVEQYLHELADAAGKKIVIGNLYIGGAPLSLHWKNIQGNKNAYRYRKIAADGLKSTSNKVSILTALQSERWDYISIQQASRLSGMFDTYVEPLTGIKHFLDSVDAPNVRYIWHQTWAYAPNSTHAGFANYGKDQQRMYQAIMKASAQAKKEFHFDVLVPSGTAIQDARTTFLGDNLTRDGYHLNLHIGRFIAACTWFESLFGEEAPTDRYHPEKVTPEEAEVARQAAHAAVKSPFKITTLKMKAVASEIAR</sequence>
<dbReference type="Proteomes" id="UP000199421">
    <property type="component" value="Unassembled WGS sequence"/>
</dbReference>
<name>A0A1H7UTM7_OLID1</name>
<proteinExistence type="predicted"/>
<dbReference type="Gene3D" id="3.40.50.1110">
    <property type="entry name" value="SGNH hydrolase"/>
    <property type="match status" value="1"/>
</dbReference>
<dbReference type="InterPro" id="IPR032616">
    <property type="entry name" value="DUF4886"/>
</dbReference>
<dbReference type="InterPro" id="IPR036514">
    <property type="entry name" value="SGNH_hydro_sf"/>
</dbReference>
<dbReference type="AlphaFoldDB" id="A0A1H7UTM7"/>
<feature type="domain" description="DUF4886" evidence="1">
    <location>
        <begin position="32"/>
        <end position="273"/>
    </location>
</feature>
<evidence type="ECO:0000313" key="2">
    <source>
        <dbReference type="EMBL" id="SEM00332.1"/>
    </source>
</evidence>
<organism evidence="2 3">
    <name type="scientific">Olivibacter domesticus</name>
    <name type="common">Pseudosphingobacterium domesticum</name>
    <dbReference type="NCBI Taxonomy" id="407022"/>
    <lineage>
        <taxon>Bacteria</taxon>
        <taxon>Pseudomonadati</taxon>
        <taxon>Bacteroidota</taxon>
        <taxon>Sphingobacteriia</taxon>
        <taxon>Sphingobacteriales</taxon>
        <taxon>Sphingobacteriaceae</taxon>
        <taxon>Olivibacter</taxon>
    </lineage>
</organism>
<dbReference type="Pfam" id="PF16227">
    <property type="entry name" value="DUF4886"/>
    <property type="match status" value="1"/>
</dbReference>
<reference evidence="3" key="1">
    <citation type="submission" date="2016-10" db="EMBL/GenBank/DDBJ databases">
        <authorList>
            <person name="Varghese N."/>
            <person name="Submissions S."/>
        </authorList>
    </citation>
    <scope>NUCLEOTIDE SEQUENCE [LARGE SCALE GENOMIC DNA]</scope>
    <source>
        <strain evidence="3">DSM 18733</strain>
    </source>
</reference>
<evidence type="ECO:0000259" key="1">
    <source>
        <dbReference type="Pfam" id="PF16227"/>
    </source>
</evidence>
<protein>
    <recommendedName>
        <fullName evidence="1">DUF4886 domain-containing protein</fullName>
    </recommendedName>
</protein>
<dbReference type="OrthoDB" id="265974at2"/>
<gene>
    <name evidence="2" type="ORF">SAMN05661044_03941</name>
</gene>
<dbReference type="RefSeq" id="WP_093328205.1">
    <property type="nucleotide sequence ID" value="NZ_FOAF01000006.1"/>
</dbReference>
<dbReference type="STRING" id="407022.SAMN05661044_03941"/>
<dbReference type="EMBL" id="FOAF01000006">
    <property type="protein sequence ID" value="SEM00332.1"/>
    <property type="molecule type" value="Genomic_DNA"/>
</dbReference>
<dbReference type="GO" id="GO:0016788">
    <property type="term" value="F:hydrolase activity, acting on ester bonds"/>
    <property type="evidence" value="ECO:0007669"/>
    <property type="project" value="UniProtKB-ARBA"/>
</dbReference>
<keyword evidence="3" id="KW-1185">Reference proteome</keyword>
<evidence type="ECO:0000313" key="3">
    <source>
        <dbReference type="Proteomes" id="UP000199421"/>
    </source>
</evidence>